<gene>
    <name evidence="1" type="ORF">QXL92_31975</name>
</gene>
<protein>
    <submittedName>
        <fullName evidence="1">Uncharacterized protein</fullName>
    </submittedName>
</protein>
<dbReference type="RefSeq" id="WP_306255857.1">
    <property type="nucleotide sequence ID" value="NZ_JAUFSA010000005.1"/>
</dbReference>
<name>A0AAJ1W907_9MYCO</name>
<evidence type="ECO:0000313" key="1">
    <source>
        <dbReference type="EMBL" id="MDP7739354.1"/>
    </source>
</evidence>
<dbReference type="AlphaFoldDB" id="A0AAJ1W907"/>
<proteinExistence type="predicted"/>
<dbReference type="EMBL" id="JAUFSA010000005">
    <property type="protein sequence ID" value="MDP7739354.1"/>
    <property type="molecule type" value="Genomic_DNA"/>
</dbReference>
<sequence length="179" mass="19484">MTASVKATHTTPPATITHSIALIKGQQHADVSVHHARTPDARISVAFNGIHMVIYSCHAAQGLLEAFAAARGQMLHIPSQIPAPQTDLPDVEARIALSIEWNRRPAYAVVAQSALNRLKTAKIHWIDLYTGPITWQIRDKAGLLSMIELLTRVHKTAIAIFADGEQYNADPTAPDYVAA</sequence>
<reference evidence="1" key="1">
    <citation type="submission" date="2023-06" db="EMBL/GenBank/DDBJ databases">
        <title>Identification of two novel mycobacterium reveal diversities and complexities of Mycobacterium gordonae clade.</title>
        <authorList>
            <person name="Matsumoto Y."/>
            <person name="Nakamura S."/>
            <person name="Motooka D."/>
            <person name="Fukushima K."/>
        </authorList>
    </citation>
    <scope>NUCLEOTIDE SEQUENCE</scope>
    <source>
        <strain evidence="1">TY812</strain>
    </source>
</reference>
<dbReference type="Proteomes" id="UP001229081">
    <property type="component" value="Unassembled WGS sequence"/>
</dbReference>
<comment type="caution">
    <text evidence="1">The sequence shown here is derived from an EMBL/GenBank/DDBJ whole genome shotgun (WGS) entry which is preliminary data.</text>
</comment>
<accession>A0AAJ1W907</accession>
<evidence type="ECO:0000313" key="2">
    <source>
        <dbReference type="Proteomes" id="UP001229081"/>
    </source>
</evidence>
<organism evidence="1 2">
    <name type="scientific">Mycobacterium paragordonae</name>
    <dbReference type="NCBI Taxonomy" id="1389713"/>
    <lineage>
        <taxon>Bacteria</taxon>
        <taxon>Bacillati</taxon>
        <taxon>Actinomycetota</taxon>
        <taxon>Actinomycetes</taxon>
        <taxon>Mycobacteriales</taxon>
        <taxon>Mycobacteriaceae</taxon>
        <taxon>Mycobacterium</taxon>
    </lineage>
</organism>